<dbReference type="RefSeq" id="WP_206592826.1">
    <property type="nucleotide sequence ID" value="NZ_JAFKCS010000002.1"/>
</dbReference>
<organism evidence="3 4">
    <name type="scientific">Bowmanella yangjiangensis</name>
    <dbReference type="NCBI Taxonomy" id="2811230"/>
    <lineage>
        <taxon>Bacteria</taxon>
        <taxon>Pseudomonadati</taxon>
        <taxon>Pseudomonadota</taxon>
        <taxon>Gammaproteobacteria</taxon>
        <taxon>Alteromonadales</taxon>
        <taxon>Alteromonadaceae</taxon>
        <taxon>Bowmanella</taxon>
    </lineage>
</organism>
<reference evidence="3 4" key="1">
    <citation type="submission" date="2021-03" db="EMBL/GenBank/DDBJ databases">
        <title>novel species isolated from a fishpond in China.</title>
        <authorList>
            <person name="Lu H."/>
            <person name="Cai Z."/>
        </authorList>
    </citation>
    <scope>NUCLEOTIDE SEQUENCE [LARGE SCALE GENOMIC DNA]</scope>
    <source>
        <strain evidence="3 4">Y57</strain>
    </source>
</reference>
<evidence type="ECO:0000313" key="4">
    <source>
        <dbReference type="Proteomes" id="UP000663992"/>
    </source>
</evidence>
<evidence type="ECO:0000313" key="3">
    <source>
        <dbReference type="EMBL" id="MBN7819010.1"/>
    </source>
</evidence>
<dbReference type="InterPro" id="IPR049530">
    <property type="entry name" value="EC042_2821"/>
</dbReference>
<protein>
    <submittedName>
        <fullName evidence="3">DUF3644 domain-containing protein</fullName>
    </submittedName>
</protein>
<dbReference type="Proteomes" id="UP000663992">
    <property type="component" value="Unassembled WGS sequence"/>
</dbReference>
<dbReference type="InterPro" id="IPR022104">
    <property type="entry name" value="DUF3644"/>
</dbReference>
<proteinExistence type="predicted"/>
<gene>
    <name evidence="3" type="ORF">J0A65_03985</name>
</gene>
<accession>A0ABS3CRU3</accession>
<dbReference type="Pfam" id="PF18740">
    <property type="entry name" value="EC042_2821"/>
    <property type="match status" value="1"/>
</dbReference>
<dbReference type="EMBL" id="JAFKCS010000002">
    <property type="protein sequence ID" value="MBN7819010.1"/>
    <property type="molecule type" value="Genomic_DNA"/>
</dbReference>
<dbReference type="Pfam" id="PF12358">
    <property type="entry name" value="DUF3644"/>
    <property type="match status" value="1"/>
</dbReference>
<evidence type="ECO:0000259" key="2">
    <source>
        <dbReference type="Pfam" id="PF18740"/>
    </source>
</evidence>
<comment type="caution">
    <text evidence="3">The sequence shown here is derived from an EMBL/GenBank/DDBJ whole genome shotgun (WGS) entry which is preliminary data.</text>
</comment>
<feature type="domain" description="DUF3644" evidence="1">
    <location>
        <begin position="99"/>
        <end position="273"/>
    </location>
</feature>
<name>A0ABS3CRU3_9ALTE</name>
<sequence>MKVNKSHERFLAFLQENERTSKTFTKAELIDATGWKESTFKTYLNKGQLSDFLSEISSGIYEASNSLSLSLIEFSKKLSQSKHRRGLGHNCKSKLAKALLRKSRDNMLLALELYNRPSLENRMDGFVMCFCTAWEQLLKAMIIELNGEQAIFRKEKKNGLKETISLRDSINIIFNTGNKVRANLERIVFFRDQAVHLLMPEIQGIASRLFQSGVLNYSSKFEDFSEQPFLSTSHTGMISLVGDFKYPPVSVLQTNYGDVANEILNLAESLTEEVQNIDDIEFAIPLNVKLVFAKDGEDGQAITLAKAEDGMAGLRKALILHKPIDREKSHPYLEGAAIKRVNQRLAEQYSPESLDKILVARCKKTRKPTLNQHCFRAIIDKIKVKNSNNEHHHKNNNPELHYYSENLIELLVEKIGNIQNFVANAKISYKPRKNTKQE</sequence>
<keyword evidence="4" id="KW-1185">Reference proteome</keyword>
<feature type="domain" description="EC042-2821-like Restriction Endonuclease-like" evidence="2">
    <location>
        <begin position="325"/>
        <end position="421"/>
    </location>
</feature>
<evidence type="ECO:0000259" key="1">
    <source>
        <dbReference type="Pfam" id="PF12358"/>
    </source>
</evidence>